<evidence type="ECO:0000256" key="2">
    <source>
        <dbReference type="SAM" id="MobiDB-lite"/>
    </source>
</evidence>
<dbReference type="PROSITE" id="PS50835">
    <property type="entry name" value="IG_LIKE"/>
    <property type="match status" value="1"/>
</dbReference>
<evidence type="ECO:0000259" key="4">
    <source>
        <dbReference type="PROSITE" id="PS51272"/>
    </source>
</evidence>
<proteinExistence type="predicted"/>
<feature type="region of interest" description="Disordered" evidence="2">
    <location>
        <begin position="423"/>
        <end position="442"/>
    </location>
</feature>
<feature type="domain" description="SLH" evidence="4">
    <location>
        <begin position="4493"/>
        <end position="4547"/>
    </location>
</feature>
<dbReference type="STRING" id="1122930.SAMN02745168_2102"/>
<dbReference type="OrthoDB" id="1814084at2"/>
<feature type="domain" description="SLH" evidence="4">
    <location>
        <begin position="4365"/>
        <end position="4428"/>
    </location>
</feature>
<protein>
    <submittedName>
        <fullName evidence="5">S-layer homology domain-containing protein</fullName>
    </submittedName>
</protein>
<dbReference type="RefSeq" id="WP_084234776.1">
    <property type="nucleotide sequence ID" value="NZ_FWXW01000005.1"/>
</dbReference>
<dbReference type="PROSITE" id="PS51272">
    <property type="entry name" value="SLH"/>
    <property type="match status" value="3"/>
</dbReference>
<dbReference type="Pfam" id="PF00395">
    <property type="entry name" value="SLH"/>
    <property type="match status" value="3"/>
</dbReference>
<dbReference type="InterPro" id="IPR044060">
    <property type="entry name" value="Bacterial_rp_domain"/>
</dbReference>
<feature type="domain" description="Ig-like" evidence="3">
    <location>
        <begin position="1075"/>
        <end position="1168"/>
    </location>
</feature>
<keyword evidence="6" id="KW-1185">Reference proteome</keyword>
<accession>A0A1W2BA84</accession>
<gene>
    <name evidence="5" type="ORF">SAMN02745168_2102</name>
</gene>
<name>A0A1W2BA84_9FIRM</name>
<evidence type="ECO:0000313" key="6">
    <source>
        <dbReference type="Proteomes" id="UP000192790"/>
    </source>
</evidence>
<evidence type="ECO:0000256" key="1">
    <source>
        <dbReference type="ARBA" id="ARBA00022737"/>
    </source>
</evidence>
<feature type="compositionally biased region" description="Polar residues" evidence="2">
    <location>
        <begin position="426"/>
        <end position="442"/>
    </location>
</feature>
<dbReference type="SUPFAM" id="SSF69318">
    <property type="entry name" value="Integrin alpha N-terminal domain"/>
    <property type="match status" value="1"/>
</dbReference>
<sequence length="4547" mass="478609">MKKALSMVLAFTMILGLFTGVNFGFGISAKAATNESTTLDNNKEDVFAALGFDTSETPDGYDADTTSNPYGRDKTTGNQVFEVLAATSGGTMLYGNNDNTVQPTALSSISTGGVSMPTVKLFSGAPGDFNGDGLAGEVAYVGFDSLHYLSSTTSNLCLYIYDSALNTYSGAKDIGDVNPYYTYSAANETQRKNQSAMDAAWQNLLQIATGDFDGDGTSEIAVYVAQSGSARVDIYKYGETSNAAANAWLDMSNWTRVWSYAVSSASNAVPNMVSLVSGDFNRDGVDDLGISYGRAVYNVASTNAFFANPAYAISYTYTGKCLEADASQARILWGGTSGMLQSNSALDLGASTFGSLIRVSLAYGDADADGTKDLVMAGEPYEDRNANFQRAVGLYTYAEGDGLALTVSQLIKVVDAENMEFPTYDSDGNPTGSTTTNTVSKNGFDTKNLSSPVMRCNAAVVTPDRSGYPYIYVDSTLCKYLNKSLSIAYELDDSKCIDGSGTDNSYLPWATTRDSTYLSSNLFNLIGNSSYCEYGAVSGDINGAGNQILLTNYVGTSNTFNMGYTAAEVFNESYSGMRGSYKGYSVLYKGGSLGVTAQSHPTTSGSLWALSPTVVALTMPDTDKDTTLIEYSGIHYLTYSDPKVLAVIAAAPYFEDVDIISDYDYAWQNTTSWASTSGSGSSSLVSVDFEIGGYFEGDYTIAGAAVGIEASAGFTMEWENETTKTYEYTLTFETSQDEDSVAFYCIPTECYVYYISVPDGNGGYTKTTDILTNSFSPCFQILSLDYYESIQGDYDSLPQIEGKAITSTPGDPSSYPSSTSGYSVIAAWNQDPAGVSFGNGSISQEITISNEVTNTFNFGANVEFKIGAGGQGWSSLVQSGAHVKAGAYFSLNPAGGFAVIDLSGTTISGTVTNMPTEFQDFGYYYNWKLFSYNYTFSDGTSVPVVSYVVGDVSEPPKLPADFKQDYARSTSDTNCLTWTYSGSAKDFYIYKYGDYPEGSGLQLIATIGAGDSTHYTLKQDADGNYYKEFYYNDGNLTPYTEYKYCIQVERSSPIPPLSAPSAYLTARTKAADGNPLLTVSESDGANDATLLVYPDKNSYLTVGVTGPKGQLSSNYYTTVLFQWQKLVNGAWTDMDNEKSMTLTFASAGVSSAGTYRCRVNVLTRESATYITAYTDSITVTHSKRSTHISEVWAHDASPTGVEVYAKVVNDHADSATIPNGTVLFTLTSGTTGLTYQFVADVDSNGVANEIVDEDLPDGVYSVYAYYSGSYVFKPSSAESVYLSKLGSGYTIDAPSSITYGDGGSLTFLQLSKTGGVTTSTPRNAADIYLYQADTASLTSISNAASIVKGGAAVMGTSYTYKTEDGDVYFFTATRTGTVTMDGKYVYYSEIPVTGYITESSLNGAYVYNIAKNTPAGGYVVQMTASDTSGNITGSSWASFTVKQREVTLQLPVKVGSEGVALSDPTLGSLTITSGSFAPCDLTGGTLNSTLAGTVVALTYTNTAKSTFNVSNVSNTCGYYTASRAVTSTLLSNYKLSFLSGSVSILGATHALQVGARPFSGGDVGTVYVVSPDYKYTRDTITYDSGSDTYTASINLNYQAGTRVVLYAVPDSGYEVYDWYVNGVAQNSTATSFPYVMYAEGTRIEVQFAVKQSSLIFGTAGDTGGGTLTCSDNSLSSGSIVLSNSKFTFTATANEGYHFKEWRYTELGSGTAYDTVDTGKRTSTFYFIMPVRSCTLYAVFERDSYTLTLNDESGKSGLTAWYYASATDEAAGTKTWVTGTTASIKGDTEVTVQPATGFLLDDAYAYVSQGSQGAADYGAGTYTIHAITQNTKVTCRTVQQGYDVTVKFNVAGSTAQSADAAIDCTAGDKTQTYLYTAGDTFTAEDVAGGSTVAVTGSCASYYTLEGWESSLNSPVTAIKSSEFTAAETSWQTLATEVADGGAVISGSVYKYSSSGNTYYFKATETGKVLIDGTTVHNLASGDGYGISKLGSDVTLTLYLTEKPIHTITLRSIADTDGTYSYSLPVGATEATVGSDTVITLHDGDDFPVTVTPAAGRTVTYWEVSYNPEGTLLTSKYRATSLTYTQEDIGYDYTIEPIFAASTYNTVSWPTIGNTINGITLTPVNGCLSSVASGSSFTFKLEGSASALALIDKVYGNGYEFTAAGNEQGGSTYSYDSTAGTYTITNITANQVITLTFHKIGLTVNDTDISAFSGTGWTYNAASQVLTISGSSSSSSSSVLSGSNSQTYAPKLTVVLDSSAGSVTFDGLELTSAADGYLVSSLRTTGISVTATGTNTLTQNNSSTTSAILLYTVNNLTVRGAGSLTLNLNRAKGATATKGIYCKGEFFVTGTVDMTVNVPMAADQASGGITNTVGICSGKFTMGVQDSLTSAPSLKVYLYGHDGVSLQSNYYSTGIFVTDDTMTVWTGSLLVCSNIGLYVPHHYIYNFGGSTEVYSLNGAIYYPQNAYWKVDYSPDGSTSPSGFLACYGPSDTNFVTKTFGVNDSIVLDGYHWEDFLWDFFGLHTDDTSPLESKYLRIAPATVSDPGITVTVTDPDAATYSGTVALSSGTGGDGTYFYYNDNGKLKPKAASDIHHSDYKDGTVFYAMYSNGDLDLKEFDLGLDEQECAATLVNDDPIHYGVVAAPITGTDVFPVVAGHSYYYYYYDSDISKAYYLYFTTGYDGWVDSEISNITTATKVIVSVADITSPTADLSYTLSGVDAGLDISTDSATSLSLVGLTAQSLLTSDACTTFNLSGNNYLAGTVDGRGALSLAYTSSTLNIVSDGTGTLSAINASTADHSCGIAIVSNDPLNLKLTNVKALSAYGAEGGIVATHGYTVSYYDDVLSDADGVYGYGWQADAGASSATATIQKGSLVGTTSLAGLTTDYVKYYSITSAAGYTVPLVYDKGVSANDVLATTVYCPTVMGKNHLFDSVKLAGETDPLTEGADYTWTADAAKGTLTLLESGAIGSLAVGSYTLVVSFFDEYPADATYYTLEIPFTVKNTQASTNGIFINPDTITLSRGGTKTFTTTFEGTTPKTYKWYLDGVEITGATSSSYALTVASGAAFGTHTLTVKAYEDAAATAELGTATATVTVAPKATEIAISCATETPSGDGSYTLYHNNLSTWNFVAAVSLDNDTTVNTVTWSLWGAKLKLTAVNSSTGALSIATNETGTEGILQLKATYKNDDGSETDEVVTIHLSTDAHVGYSNTGAVNGAITSVVYGEAQNAIPAAGAWLPAGSTVTAIATPDAEYEVNHWYVNGVSVMDDDAYTVSDDGSTLTFTTASMGKYVITADYINMYNFAITFSAGANGSLTAAQDGVNFASGYAVLKNTSVTFSAVPDTYYQVKSWTVDGEVYENPAGTVYTGTSLTLSDITEDHEVSVVFEGVPVTVTYVAGINTADTSTPVSPHGTLSLFDDGTLLSAAPVTGTDKSLTYTATVNAMSAVNIFANPAAGYQVKCWYVWSDGKYVAVNSSAEVANYYTANLTGTLKVKAEFEPIPSYNVTVSVDSYQNGGGTVTSGTNYIPYIQGQSKILSMGLTVKRHGNLTLLATPDAGSYLYEWRIGDAGSPNDVSYTTSGNSITLTNVTKDTKVAAVFRKVNYDVTLSSGDGGSMTAEYNLEGIEYSGTIADDGSESIKSGSTVDVTITPDTGNTIESFTVNGIPTKYTVSYVAGSGYSYTYTIPSLLAKADIDVSFTACTFYTVTAPADDYFRIQTAGADTPDTADDTYAIRGTASAAYVIDGFSKDGADAKKVDILSGGSAKLTFTPGTGFYVDASALRGAVNTVLNAAGSAAGYRIYIDSSSYVVELTGIDKALDFSAMSNVFVLRTTPVDEYTVTFSSTGNGKVTAAYNGIALVSGAKVPEDAEVVFTVTPDAHNSLTDFTDNTVDAGGELVYSAGTYTYTKTVSSDTAVTVAFEVSEYYIGITKLGTGTGTVTATANGVSITSSGYLPAGYDVAITAAADTGSSFNCMAVNSTVDTSGAYTVSSLGGSVAVTAVFDAVSKPVTYNTPANGTLKITDSAGNAIANGQIVPVGTVLVITATPNTHYALSTLLAGGTSISGNTYTVDAAKTNSIEATFAVAEVPVTWTNPSDGTIRVYDKAGADIASGSYVAVGSSILIRGVPKSTNYELSSLTMNGAPVVSGSLYTVPAIAITLSVTFKYVGDAPNNPGTTVIINEGGSGVLGEATELGEIDVFTTDEALTALGEVTSAENDILVSIDGDSFAELAGHAQSNSTGITANTDLASVTFNTTAVAYINGLAASGDVILEIKQISTSKLSAENRQAIGDHPVYSFSLTAGSVQVNSFNGGKATVTIPYTLAAGETAETVVVYCIDSDGQLQIIRGAYHASTGTVTFSTGHFSYYSFGNHPVSFSDVTETDWYYSAVRFIAAREITLGIGNGLYGPAKQITRGEFLVMLMRAYGIEPDTNPADNFSDAGDTYYTNYLAAAKRLGITNGVGNNRFAPEDLISRQDMFTLLYRALDVLGELPQGTGKANLTAYPDAGLIADYAQDAISTFVAAGVVSGSGGMLNPTGLSTRAEMAQILYNLLSK</sequence>
<dbReference type="Pfam" id="PF18998">
    <property type="entry name" value="Flg_new_2"/>
    <property type="match status" value="4"/>
</dbReference>
<dbReference type="InterPro" id="IPR007110">
    <property type="entry name" value="Ig-like_dom"/>
</dbReference>
<dbReference type="Proteomes" id="UP000192790">
    <property type="component" value="Unassembled WGS sequence"/>
</dbReference>
<evidence type="ECO:0000259" key="3">
    <source>
        <dbReference type="PROSITE" id="PS50835"/>
    </source>
</evidence>
<dbReference type="InterPro" id="IPR001119">
    <property type="entry name" value="SLH_dom"/>
</dbReference>
<evidence type="ECO:0000313" key="5">
    <source>
        <dbReference type="EMBL" id="SMC69885.1"/>
    </source>
</evidence>
<dbReference type="Gene3D" id="2.60.40.10">
    <property type="entry name" value="Immunoglobulins"/>
    <property type="match status" value="1"/>
</dbReference>
<dbReference type="InterPro" id="IPR013783">
    <property type="entry name" value="Ig-like_fold"/>
</dbReference>
<dbReference type="InterPro" id="IPR036179">
    <property type="entry name" value="Ig-like_dom_sf"/>
</dbReference>
<dbReference type="InterPro" id="IPR028994">
    <property type="entry name" value="Integrin_alpha_N"/>
</dbReference>
<dbReference type="SUPFAM" id="SSF48726">
    <property type="entry name" value="Immunoglobulin"/>
    <property type="match status" value="1"/>
</dbReference>
<organism evidence="5 6">
    <name type="scientific">Papillibacter cinnamivorans DSM 12816</name>
    <dbReference type="NCBI Taxonomy" id="1122930"/>
    <lineage>
        <taxon>Bacteria</taxon>
        <taxon>Bacillati</taxon>
        <taxon>Bacillota</taxon>
        <taxon>Clostridia</taxon>
        <taxon>Eubacteriales</taxon>
        <taxon>Oscillospiraceae</taxon>
        <taxon>Papillibacter</taxon>
    </lineage>
</organism>
<dbReference type="EMBL" id="FWXW01000005">
    <property type="protein sequence ID" value="SMC69885.1"/>
    <property type="molecule type" value="Genomic_DNA"/>
</dbReference>
<reference evidence="5 6" key="1">
    <citation type="submission" date="2017-04" db="EMBL/GenBank/DDBJ databases">
        <authorList>
            <person name="Afonso C.L."/>
            <person name="Miller P.J."/>
            <person name="Scott M.A."/>
            <person name="Spackman E."/>
            <person name="Goraichik I."/>
            <person name="Dimitrov K.M."/>
            <person name="Suarez D.L."/>
            <person name="Swayne D.E."/>
        </authorList>
    </citation>
    <scope>NUCLEOTIDE SEQUENCE [LARGE SCALE GENOMIC DNA]</scope>
    <source>
        <strain evidence="5 6">DSM 12816</strain>
    </source>
</reference>
<keyword evidence="1" id="KW-0677">Repeat</keyword>
<feature type="domain" description="SLH" evidence="4">
    <location>
        <begin position="4429"/>
        <end position="4488"/>
    </location>
</feature>